<gene>
    <name evidence="2" type="ORF">IAC10_01395</name>
</gene>
<dbReference type="AlphaFoldDB" id="A0A9D1EX50"/>
<accession>A0A9D1EX50</accession>
<protein>
    <submittedName>
        <fullName evidence="2">Uncharacterized protein</fullName>
    </submittedName>
</protein>
<reference evidence="2" key="2">
    <citation type="journal article" date="2021" name="PeerJ">
        <title>Extensive microbial diversity within the chicken gut microbiome revealed by metagenomics and culture.</title>
        <authorList>
            <person name="Gilroy R."/>
            <person name="Ravi A."/>
            <person name="Getino M."/>
            <person name="Pursley I."/>
            <person name="Horton D.L."/>
            <person name="Alikhan N.F."/>
            <person name="Baker D."/>
            <person name="Gharbi K."/>
            <person name="Hall N."/>
            <person name="Watson M."/>
            <person name="Adriaenssens E.M."/>
            <person name="Foster-Nyarko E."/>
            <person name="Jarju S."/>
            <person name="Secka A."/>
            <person name="Antonio M."/>
            <person name="Oren A."/>
            <person name="Chaudhuri R.R."/>
            <person name="La Ragione R."/>
            <person name="Hildebrand F."/>
            <person name="Pallen M.J."/>
        </authorList>
    </citation>
    <scope>NUCLEOTIDE SEQUENCE</scope>
    <source>
        <strain evidence="2">6276</strain>
    </source>
</reference>
<proteinExistence type="predicted"/>
<evidence type="ECO:0000313" key="2">
    <source>
        <dbReference type="EMBL" id="HIS35274.1"/>
    </source>
</evidence>
<feature type="compositionally biased region" description="Polar residues" evidence="1">
    <location>
        <begin position="65"/>
        <end position="87"/>
    </location>
</feature>
<evidence type="ECO:0000313" key="3">
    <source>
        <dbReference type="Proteomes" id="UP000823928"/>
    </source>
</evidence>
<evidence type="ECO:0000256" key="1">
    <source>
        <dbReference type="SAM" id="MobiDB-lite"/>
    </source>
</evidence>
<sequence>MKNFLILTAVLTVIFVAFIDTKARIEELDSIAATTQVQVERDPGVNKSSGDGIMQKFETMEQPEINKQTSPKEMPLQTPQDNLSPRPQNKFRPVQPDNYMP</sequence>
<dbReference type="EMBL" id="DVIU01000029">
    <property type="protein sequence ID" value="HIS35274.1"/>
    <property type="molecule type" value="Genomic_DNA"/>
</dbReference>
<dbReference type="Proteomes" id="UP000823928">
    <property type="component" value="Unassembled WGS sequence"/>
</dbReference>
<comment type="caution">
    <text evidence="2">The sequence shown here is derived from an EMBL/GenBank/DDBJ whole genome shotgun (WGS) entry which is preliminary data.</text>
</comment>
<organism evidence="2 3">
    <name type="scientific">Candidatus Scatousia excrementigallinarum</name>
    <dbReference type="NCBI Taxonomy" id="2840935"/>
    <lineage>
        <taxon>Bacteria</taxon>
        <taxon>Candidatus Scatousia</taxon>
    </lineage>
</organism>
<feature type="region of interest" description="Disordered" evidence="1">
    <location>
        <begin position="39"/>
        <end position="101"/>
    </location>
</feature>
<reference evidence="2" key="1">
    <citation type="submission" date="2020-10" db="EMBL/GenBank/DDBJ databases">
        <authorList>
            <person name="Gilroy R."/>
        </authorList>
    </citation>
    <scope>NUCLEOTIDE SEQUENCE</scope>
    <source>
        <strain evidence="2">6276</strain>
    </source>
</reference>
<name>A0A9D1EX50_9BACT</name>